<evidence type="ECO:0000313" key="5">
    <source>
        <dbReference type="Proteomes" id="UP000003490"/>
    </source>
</evidence>
<dbReference type="Proteomes" id="UP000003490">
    <property type="component" value="Unassembled WGS sequence"/>
</dbReference>
<evidence type="ECO:0000256" key="1">
    <source>
        <dbReference type="ARBA" id="ARBA00023125"/>
    </source>
</evidence>
<keyword evidence="6" id="KW-1185">Reference proteome</keyword>
<reference evidence="3 5" key="2">
    <citation type="submission" date="2007-08" db="EMBL/GenBank/DDBJ databases">
        <authorList>
            <person name="Fulton L."/>
            <person name="Clifton S."/>
            <person name="Fulton B."/>
            <person name="Xu J."/>
            <person name="Minx P."/>
            <person name="Pepin K.H."/>
            <person name="Johnson M."/>
            <person name="Thiruvilangam P."/>
            <person name="Bhonagiri V."/>
            <person name="Nash W.E."/>
            <person name="Wang C."/>
            <person name="Mardis E.R."/>
            <person name="Wilson R.K."/>
        </authorList>
    </citation>
    <scope>NUCLEOTIDE SEQUENCE [LARGE SCALE GENOMIC DNA]</scope>
    <source>
        <strain evidence="3 5">DSM 753</strain>
    </source>
</reference>
<name>A7VWE7_9FIRM</name>
<dbReference type="PANTHER" id="PTHR46558">
    <property type="entry name" value="TRACRIPTIONAL REGULATORY PROTEIN-RELATED-RELATED"/>
    <property type="match status" value="1"/>
</dbReference>
<dbReference type="Pfam" id="PF01381">
    <property type="entry name" value="HTH_3"/>
    <property type="match status" value="1"/>
</dbReference>
<feature type="domain" description="HTH cro/C1-type" evidence="2">
    <location>
        <begin position="9"/>
        <end position="63"/>
    </location>
</feature>
<dbReference type="CDD" id="cd00093">
    <property type="entry name" value="HTH_XRE"/>
    <property type="match status" value="1"/>
</dbReference>
<reference evidence="3 5" key="1">
    <citation type="submission" date="2007-08" db="EMBL/GenBank/DDBJ databases">
        <title>Draft genome sequence of Clostridium leptum (DSM 753).</title>
        <authorList>
            <person name="Sudarsanam P."/>
            <person name="Ley R."/>
            <person name="Guruge J."/>
            <person name="Turnbaugh P.J."/>
            <person name="Mahowald M."/>
            <person name="Liep D."/>
            <person name="Gordon J."/>
        </authorList>
    </citation>
    <scope>NUCLEOTIDE SEQUENCE [LARGE SCALE GENOMIC DNA]</scope>
    <source>
        <strain evidence="3 5">DSM 753</strain>
    </source>
</reference>
<dbReference type="Gene3D" id="1.10.260.40">
    <property type="entry name" value="lambda repressor-like DNA-binding domains"/>
    <property type="match status" value="1"/>
</dbReference>
<comment type="caution">
    <text evidence="3">The sequence shown here is derived from an EMBL/GenBank/DDBJ whole genome shotgun (WGS) entry which is preliminary data.</text>
</comment>
<gene>
    <name evidence="4" type="ORF">CH238_02885</name>
    <name evidence="3" type="ORF">CLOLEP_02912</name>
</gene>
<dbReference type="HOGENOM" id="CLU_1198332_0_0_9"/>
<dbReference type="EMBL" id="ABCB02000020">
    <property type="protein sequence ID" value="EDO60094.1"/>
    <property type="molecule type" value="Genomic_DNA"/>
</dbReference>
<dbReference type="SUPFAM" id="SSF47413">
    <property type="entry name" value="lambda repressor-like DNA-binding domains"/>
    <property type="match status" value="1"/>
</dbReference>
<dbReference type="OrthoDB" id="8115576at2"/>
<dbReference type="InterPro" id="IPR010982">
    <property type="entry name" value="Lambda_DNA-bd_dom_sf"/>
</dbReference>
<dbReference type="GO" id="GO:0003677">
    <property type="term" value="F:DNA binding"/>
    <property type="evidence" value="ECO:0007669"/>
    <property type="project" value="UniProtKB-KW"/>
</dbReference>
<evidence type="ECO:0000313" key="6">
    <source>
        <dbReference type="Proteomes" id="UP000220611"/>
    </source>
</evidence>
<sequence length="236" mass="25880">MNSNFPRIITLLRKERGLSQKQAASDLQISQALLSHYEKGIRECGLDFVVRTADYYNVSCDYLLGRTPDRSGATLTVEDLPDPEAAGKENKFRGSLLPTLNKKLIANSLNIIFDLLQKSNNKGLTTEVSSYLTLSVYKMFRTIYSANPKNPQGLFAAPQELQRGLSAAAQFIAEANAICIADGNDAGQLSGLNREDALALSPELISQQYPLFASSLYNLIQNAETRMGVKKAGVKK</sequence>
<organism evidence="3 5">
    <name type="scientific">[Clostridium] leptum DSM 753</name>
    <dbReference type="NCBI Taxonomy" id="428125"/>
    <lineage>
        <taxon>Bacteria</taxon>
        <taxon>Bacillati</taxon>
        <taxon>Bacillota</taxon>
        <taxon>Clostridia</taxon>
        <taxon>Eubacteriales</taxon>
        <taxon>Oscillospiraceae</taxon>
        <taxon>Oscillospiraceae incertae sedis</taxon>
    </lineage>
</organism>
<evidence type="ECO:0000313" key="3">
    <source>
        <dbReference type="EMBL" id="EDO60094.1"/>
    </source>
</evidence>
<dbReference type="eggNOG" id="COG1396">
    <property type="taxonomic scope" value="Bacteria"/>
</dbReference>
<evidence type="ECO:0000313" key="4">
    <source>
        <dbReference type="EMBL" id="PEQ25950.1"/>
    </source>
</evidence>
<dbReference type="Proteomes" id="UP000220611">
    <property type="component" value="Unassembled WGS sequence"/>
</dbReference>
<protein>
    <submittedName>
        <fullName evidence="3">DNA-binding helix-turn-helix protein</fullName>
    </submittedName>
    <submittedName>
        <fullName evidence="4">XRE family transcriptional regulator</fullName>
    </submittedName>
</protein>
<proteinExistence type="predicted"/>
<dbReference type="PANTHER" id="PTHR46558:SF11">
    <property type="entry name" value="HTH-TYPE TRANSCRIPTIONAL REGULATOR XRE"/>
    <property type="match status" value="1"/>
</dbReference>
<dbReference type="AlphaFoldDB" id="A7VWE7"/>
<dbReference type="PROSITE" id="PS50943">
    <property type="entry name" value="HTH_CROC1"/>
    <property type="match status" value="1"/>
</dbReference>
<keyword evidence="1 3" id="KW-0238">DNA-binding</keyword>
<evidence type="ECO:0000259" key="2">
    <source>
        <dbReference type="PROSITE" id="PS50943"/>
    </source>
</evidence>
<reference evidence="4 6" key="3">
    <citation type="submission" date="2017-07" db="EMBL/GenBank/DDBJ databases">
        <title>Prevalence of linear plasmids in Cutibacterium (Propionibacterium) acnes isolates obtained from prostatic tissue.</title>
        <authorList>
            <person name="Davidsson S."/>
            <person name="Carlsson J."/>
            <person name="Molling P."/>
            <person name="Andren O."/>
            <person name="Andersson S.-O."/>
            <person name="Brzuszkiewicz E."/>
            <person name="Poehlein A."/>
            <person name="Al-Zeer M."/>
            <person name="Brinkmann V."/>
            <person name="Scavenius C."/>
            <person name="Nazipi S."/>
            <person name="Soderquist B."/>
            <person name="Bruggemann H."/>
        </authorList>
    </citation>
    <scope>NUCLEOTIDE SEQUENCE [LARGE SCALE GENOMIC DNA]</scope>
    <source>
        <strain evidence="4 6">DSM 753</strain>
    </source>
</reference>
<accession>A7VWE7</accession>
<dbReference type="SMART" id="SM00530">
    <property type="entry name" value="HTH_XRE"/>
    <property type="match status" value="1"/>
</dbReference>
<dbReference type="EMBL" id="NOXF01000001">
    <property type="protein sequence ID" value="PEQ25950.1"/>
    <property type="molecule type" value="Genomic_DNA"/>
</dbReference>
<dbReference type="InterPro" id="IPR001387">
    <property type="entry name" value="Cro/C1-type_HTH"/>
</dbReference>